<dbReference type="InterPro" id="IPR017853">
    <property type="entry name" value="GH"/>
</dbReference>
<evidence type="ECO:0000259" key="8">
    <source>
        <dbReference type="Pfam" id="PF02449"/>
    </source>
</evidence>
<dbReference type="SUPFAM" id="SSF51445">
    <property type="entry name" value="(Trans)glycosidases"/>
    <property type="match status" value="1"/>
</dbReference>
<comment type="catalytic activity">
    <reaction evidence="1">
        <text>Hydrolysis of terminal non-reducing beta-D-galactose residues in beta-D-galactosides.</text>
        <dbReference type="EC" id="3.2.1.23"/>
    </reaction>
</comment>
<evidence type="ECO:0000256" key="6">
    <source>
        <dbReference type="ARBA" id="ARBA00022833"/>
    </source>
</evidence>
<dbReference type="Proteomes" id="UP001324993">
    <property type="component" value="Chromosome"/>
</dbReference>
<dbReference type="EC" id="3.2.1.23" evidence="3"/>
<dbReference type="InterPro" id="IPR013738">
    <property type="entry name" value="Beta_galactosidase_Trimer"/>
</dbReference>
<dbReference type="InterPro" id="IPR029062">
    <property type="entry name" value="Class_I_gatase-like"/>
</dbReference>
<evidence type="ECO:0000256" key="3">
    <source>
        <dbReference type="ARBA" id="ARBA00012756"/>
    </source>
</evidence>
<dbReference type="Pfam" id="PF08532">
    <property type="entry name" value="Glyco_hydro_42M"/>
    <property type="match status" value="1"/>
</dbReference>
<feature type="domain" description="Glycoside hydrolase family 42 N-terminal" evidence="8">
    <location>
        <begin position="27"/>
        <end position="373"/>
    </location>
</feature>
<dbReference type="InterPro" id="IPR013529">
    <property type="entry name" value="Glyco_hydro_42_N"/>
</dbReference>
<dbReference type="Pfam" id="PF02449">
    <property type="entry name" value="Glyco_hydro_42"/>
    <property type="match status" value="1"/>
</dbReference>
<evidence type="ECO:0000256" key="5">
    <source>
        <dbReference type="ARBA" id="ARBA00022801"/>
    </source>
</evidence>
<evidence type="ECO:0000313" key="11">
    <source>
        <dbReference type="Proteomes" id="UP001324993"/>
    </source>
</evidence>
<keyword evidence="11" id="KW-1185">Reference proteome</keyword>
<feature type="domain" description="Beta-galactosidase trimerisation" evidence="9">
    <location>
        <begin position="437"/>
        <end position="593"/>
    </location>
</feature>
<dbReference type="RefSeq" id="WP_319832431.1">
    <property type="nucleotide sequence ID" value="NZ_CP138858.1"/>
</dbReference>
<accession>A0ABZ0RHM1</accession>
<reference evidence="10 11" key="1">
    <citation type="submission" date="2023-11" db="EMBL/GenBank/DDBJ databases">
        <title>Coraliomargarita sp. nov., isolated from marine algae.</title>
        <authorList>
            <person name="Lee J.K."/>
            <person name="Baek J.H."/>
            <person name="Kim J.M."/>
            <person name="Choi D.G."/>
            <person name="Jeon C.O."/>
        </authorList>
    </citation>
    <scope>NUCLEOTIDE SEQUENCE [LARGE SCALE GENOMIC DNA]</scope>
    <source>
        <strain evidence="10 11">J2-16</strain>
    </source>
</reference>
<evidence type="ECO:0000256" key="7">
    <source>
        <dbReference type="ARBA" id="ARBA00023295"/>
    </source>
</evidence>
<evidence type="ECO:0000256" key="1">
    <source>
        <dbReference type="ARBA" id="ARBA00001412"/>
    </source>
</evidence>
<dbReference type="EMBL" id="CP138858">
    <property type="protein sequence ID" value="WPJ95552.1"/>
    <property type="molecule type" value="Genomic_DNA"/>
</dbReference>
<gene>
    <name evidence="10" type="ORF">SH580_19220</name>
</gene>
<dbReference type="GO" id="GO:0004565">
    <property type="term" value="F:beta-galactosidase activity"/>
    <property type="evidence" value="ECO:0007669"/>
    <property type="project" value="UniProtKB-EC"/>
</dbReference>
<comment type="similarity">
    <text evidence="2">Belongs to the glycosyl hydrolase 42 family.</text>
</comment>
<keyword evidence="4" id="KW-0479">Metal-binding</keyword>
<proteinExistence type="inferred from homology"/>
<name>A0ABZ0RHM1_9BACT</name>
<dbReference type="PANTHER" id="PTHR36447">
    <property type="entry name" value="BETA-GALACTOSIDASE GANA"/>
    <property type="match status" value="1"/>
</dbReference>
<dbReference type="Gene3D" id="3.20.20.80">
    <property type="entry name" value="Glycosidases"/>
    <property type="match status" value="1"/>
</dbReference>
<organism evidence="10 11">
    <name type="scientific">Coraliomargarita algicola</name>
    <dbReference type="NCBI Taxonomy" id="3092156"/>
    <lineage>
        <taxon>Bacteria</taxon>
        <taxon>Pseudomonadati</taxon>
        <taxon>Verrucomicrobiota</taxon>
        <taxon>Opitutia</taxon>
        <taxon>Puniceicoccales</taxon>
        <taxon>Coraliomargaritaceae</taxon>
        <taxon>Coraliomargarita</taxon>
    </lineage>
</organism>
<evidence type="ECO:0000259" key="9">
    <source>
        <dbReference type="Pfam" id="PF08532"/>
    </source>
</evidence>
<evidence type="ECO:0000313" key="10">
    <source>
        <dbReference type="EMBL" id="WPJ95552.1"/>
    </source>
</evidence>
<protein>
    <recommendedName>
        <fullName evidence="3">beta-galactosidase</fullName>
        <ecNumber evidence="3">3.2.1.23</ecNumber>
    </recommendedName>
</protein>
<dbReference type="InterPro" id="IPR003476">
    <property type="entry name" value="Glyco_hydro_42"/>
</dbReference>
<keyword evidence="5 10" id="KW-0378">Hydrolase</keyword>
<dbReference type="SUPFAM" id="SSF52317">
    <property type="entry name" value="Class I glutamine amidotransferase-like"/>
    <property type="match status" value="1"/>
</dbReference>
<dbReference type="CDD" id="cd03143">
    <property type="entry name" value="A4_beta-galactosidase_middle_domain"/>
    <property type="match status" value="1"/>
</dbReference>
<evidence type="ECO:0000256" key="4">
    <source>
        <dbReference type="ARBA" id="ARBA00022723"/>
    </source>
</evidence>
<sequence length="717" mass="80830">MSQSAPKNFFPVGASYAPLAKAREVSIDQWEEDIANMQELGLNVFRLFICWDRVEIQRGQRDFSRIDHAFDLAAKKGVKVLANVGGTFSSLQGIYSPRWLVNECGCTLLTPTQGATPELKANRFYLCYDDPTYQREAKAFIQEAVARYQNHPALLAWSGWNEPRLSECFCEHSIAAFRSFLKDKYHSLEGLMEAWSTEFPLRFDSWDEVYPQAQAGFEHGGYAPYIDWKSFVAGNRTNKFNLVQSWIKEVDATTPVISHIAVPSEADIFGEEDILGVSIYTVHRQGKIGEFTPYYFTFVQNAWRIQEGFQPNRADPDGFWVVETEAGPVSWVHGMQPYTYSPRKMNARDMHYIAFGARSLIRWLYRSRVSDAQAGEFNLVGWDGRVTPRAEEFGRLGQFLNQHADLFLNHHTDHSGVMILDSTDCSTLAAAEGYYGRYWTNVPYLYNAFLHIGVRPQVCNARQIMEGILDGVKVLYIPFRPYVSDAMASVLRSFVEAGGTLIAESPFAIKNMEGVHHEVTPGKMTDVFGAQVYDLGRIQEATCGGIPAADFKAEIDVQTALVEASFENGDPAIVSHRFGRGTAVLYASLLSNAYQLNEPFQAEDLKLPTISYAEGEAFRQELRQRVQAAGIEPAWELSDISDESRINIQVIIRQLPDGRRMIFILNMDDKANTCTLRIPGLNDVEEIGNSETECAVVLESDQIQVRLNEWGWTVLCG</sequence>
<evidence type="ECO:0000256" key="2">
    <source>
        <dbReference type="ARBA" id="ARBA00005940"/>
    </source>
</evidence>
<keyword evidence="6" id="KW-0862">Zinc</keyword>
<keyword evidence="7 10" id="KW-0326">Glycosidase</keyword>
<dbReference type="Gene3D" id="3.40.50.880">
    <property type="match status" value="1"/>
</dbReference>
<dbReference type="PANTHER" id="PTHR36447:SF2">
    <property type="entry name" value="BETA-GALACTOSIDASE YESZ"/>
    <property type="match status" value="1"/>
</dbReference>